<proteinExistence type="predicted"/>
<organism evidence="2 3">
    <name type="scientific">Jimgerdemannia flammicorona</name>
    <dbReference type="NCBI Taxonomy" id="994334"/>
    <lineage>
        <taxon>Eukaryota</taxon>
        <taxon>Fungi</taxon>
        <taxon>Fungi incertae sedis</taxon>
        <taxon>Mucoromycota</taxon>
        <taxon>Mucoromycotina</taxon>
        <taxon>Endogonomycetes</taxon>
        <taxon>Endogonales</taxon>
        <taxon>Endogonaceae</taxon>
        <taxon>Jimgerdemannia</taxon>
    </lineage>
</organism>
<name>A0A433BDU1_9FUNG</name>
<gene>
    <name evidence="2" type="ORF">BC936DRAFT_138922</name>
</gene>
<keyword evidence="3" id="KW-1185">Reference proteome</keyword>
<sequence length="230" mass="25627">MTAMIIPNAIQISTLHAKHFFASFLSREQAYDQLYEIWKAVRIGSLHTKGSQFASTDGMCSDEDDEVKECGDPNAEEDEEDDEDDDDDEDCSEDESSGEEGGGEEDEEKDHEELGHPLLTFCTSFFSTAARHRAHSSSDPDEKSVSVQDNQGNQQRSRTNGKKANVEVTEKLPAHHDPTLCDCLVAGIHYENVCLDAKYPGTVETIYNLLFTSNFVKKFLMDVEKAGGEF</sequence>
<dbReference type="GO" id="GO:0120015">
    <property type="term" value="F:sterol transfer activity"/>
    <property type="evidence" value="ECO:0007669"/>
    <property type="project" value="TreeGrafter"/>
</dbReference>
<feature type="compositionally biased region" description="Polar residues" evidence="1">
    <location>
        <begin position="145"/>
        <end position="158"/>
    </location>
</feature>
<reference evidence="2 3" key="1">
    <citation type="journal article" date="2018" name="New Phytol.">
        <title>Phylogenomics of Endogonaceae and evolution of mycorrhizas within Mucoromycota.</title>
        <authorList>
            <person name="Chang Y."/>
            <person name="Desiro A."/>
            <person name="Na H."/>
            <person name="Sandor L."/>
            <person name="Lipzen A."/>
            <person name="Clum A."/>
            <person name="Barry K."/>
            <person name="Grigoriev I.V."/>
            <person name="Martin F.M."/>
            <person name="Stajich J.E."/>
            <person name="Smith M.E."/>
            <person name="Bonito G."/>
            <person name="Spatafora J.W."/>
        </authorList>
    </citation>
    <scope>NUCLEOTIDE SEQUENCE [LARGE SCALE GENOMIC DNA]</scope>
    <source>
        <strain evidence="2 3">GMNB39</strain>
    </source>
</reference>
<dbReference type="GO" id="GO:0005886">
    <property type="term" value="C:plasma membrane"/>
    <property type="evidence" value="ECO:0007669"/>
    <property type="project" value="TreeGrafter"/>
</dbReference>
<protein>
    <submittedName>
        <fullName evidence="2">Uncharacterized protein</fullName>
    </submittedName>
</protein>
<dbReference type="Proteomes" id="UP000268093">
    <property type="component" value="Unassembled WGS sequence"/>
</dbReference>
<dbReference type="GO" id="GO:0032366">
    <property type="term" value="P:intracellular sterol transport"/>
    <property type="evidence" value="ECO:0007669"/>
    <property type="project" value="TreeGrafter"/>
</dbReference>
<dbReference type="EMBL" id="RBNI01013959">
    <property type="protein sequence ID" value="RUP24472.1"/>
    <property type="molecule type" value="Genomic_DNA"/>
</dbReference>
<dbReference type="GO" id="GO:0032541">
    <property type="term" value="C:cortical endoplasmic reticulum"/>
    <property type="evidence" value="ECO:0007669"/>
    <property type="project" value="TreeGrafter"/>
</dbReference>
<dbReference type="GO" id="GO:0140268">
    <property type="term" value="C:endoplasmic reticulum-plasma membrane contact site"/>
    <property type="evidence" value="ECO:0007669"/>
    <property type="project" value="TreeGrafter"/>
</dbReference>
<dbReference type="GO" id="GO:0032934">
    <property type="term" value="F:sterol binding"/>
    <property type="evidence" value="ECO:0007669"/>
    <property type="project" value="TreeGrafter"/>
</dbReference>
<comment type="caution">
    <text evidence="2">The sequence shown here is derived from an EMBL/GenBank/DDBJ whole genome shotgun (WGS) entry which is preliminary data.</text>
</comment>
<feature type="compositionally biased region" description="Acidic residues" evidence="1">
    <location>
        <begin position="74"/>
        <end position="110"/>
    </location>
</feature>
<feature type="region of interest" description="Disordered" evidence="1">
    <location>
        <begin position="51"/>
        <end position="112"/>
    </location>
</feature>
<evidence type="ECO:0000313" key="3">
    <source>
        <dbReference type="Proteomes" id="UP000268093"/>
    </source>
</evidence>
<dbReference type="InterPro" id="IPR051482">
    <property type="entry name" value="Cholesterol_transport"/>
</dbReference>
<feature type="region of interest" description="Disordered" evidence="1">
    <location>
        <begin position="132"/>
        <end position="164"/>
    </location>
</feature>
<dbReference type="PANTHER" id="PTHR23319">
    <property type="entry name" value="GRAM DOMAIN CONTAINING 1B, ISOFORM E"/>
    <property type="match status" value="1"/>
</dbReference>
<dbReference type="AlphaFoldDB" id="A0A433BDU1"/>
<evidence type="ECO:0000313" key="2">
    <source>
        <dbReference type="EMBL" id="RUP24472.1"/>
    </source>
</evidence>
<dbReference type="OrthoDB" id="2162691at2759"/>
<dbReference type="InterPro" id="IPR011993">
    <property type="entry name" value="PH-like_dom_sf"/>
</dbReference>
<dbReference type="GO" id="GO:0005789">
    <property type="term" value="C:endoplasmic reticulum membrane"/>
    <property type="evidence" value="ECO:0007669"/>
    <property type="project" value="TreeGrafter"/>
</dbReference>
<dbReference type="PANTHER" id="PTHR23319:SF4">
    <property type="entry name" value="GRAM DOMAIN CONTAINING 1B, ISOFORM E"/>
    <property type="match status" value="1"/>
</dbReference>
<accession>A0A433BDU1</accession>
<evidence type="ECO:0000256" key="1">
    <source>
        <dbReference type="SAM" id="MobiDB-lite"/>
    </source>
</evidence>
<dbReference type="Gene3D" id="2.30.29.30">
    <property type="entry name" value="Pleckstrin-homology domain (PH domain)/Phosphotyrosine-binding domain (PTB)"/>
    <property type="match status" value="1"/>
</dbReference>
<dbReference type="GO" id="GO:0005739">
    <property type="term" value="C:mitochondrion"/>
    <property type="evidence" value="ECO:0007669"/>
    <property type="project" value="TreeGrafter"/>
</dbReference>